<evidence type="ECO:0000256" key="10">
    <source>
        <dbReference type="ARBA" id="ARBA00023125"/>
    </source>
</evidence>
<keyword evidence="9" id="KW-0805">Transcription regulation</keyword>
<dbReference type="InterPro" id="IPR004026">
    <property type="entry name" value="Ada_DNA_repair_Zn-bd"/>
</dbReference>
<dbReference type="SUPFAM" id="SSF46689">
    <property type="entry name" value="Homeodomain-like"/>
    <property type="match status" value="1"/>
</dbReference>
<evidence type="ECO:0000256" key="3">
    <source>
        <dbReference type="ARBA" id="ARBA00012000"/>
    </source>
</evidence>
<dbReference type="GO" id="GO:0006285">
    <property type="term" value="P:base-excision repair, AP site formation"/>
    <property type="evidence" value="ECO:0007669"/>
    <property type="project" value="TreeGrafter"/>
</dbReference>
<dbReference type="SUPFAM" id="SSF57884">
    <property type="entry name" value="Ada DNA repair protein, N-terminal domain (N-Ada 10)"/>
    <property type="match status" value="1"/>
</dbReference>
<dbReference type="SUPFAM" id="SSF55945">
    <property type="entry name" value="TATA-box binding protein-like"/>
    <property type="match status" value="1"/>
</dbReference>
<feature type="domain" description="HTH araC/xylS-type" evidence="15">
    <location>
        <begin position="86"/>
        <end position="184"/>
    </location>
</feature>
<dbReference type="RefSeq" id="WP_101835610.1">
    <property type="nucleotide sequence ID" value="NZ_FZMO01000542.1"/>
</dbReference>
<dbReference type="GO" id="GO:0006307">
    <property type="term" value="P:DNA alkylation repair"/>
    <property type="evidence" value="ECO:0007669"/>
    <property type="project" value="TreeGrafter"/>
</dbReference>
<feature type="region of interest" description="Disordered" evidence="14">
    <location>
        <begin position="500"/>
        <end position="536"/>
    </location>
</feature>
<protein>
    <recommendedName>
        <fullName evidence="3">DNA-3-methyladenine glycosylase II</fullName>
        <ecNumber evidence="3">3.2.2.21</ecNumber>
    </recommendedName>
</protein>
<dbReference type="FunFam" id="3.40.10.10:FF:000001">
    <property type="entry name" value="DNA-3-methyladenine glycosylase 2"/>
    <property type="match status" value="1"/>
</dbReference>
<dbReference type="Pfam" id="PF02805">
    <property type="entry name" value="Ada_Zn_binding"/>
    <property type="match status" value="1"/>
</dbReference>
<dbReference type="Gene3D" id="3.40.10.10">
    <property type="entry name" value="DNA Methylphosphotriester Repair Domain"/>
    <property type="match status" value="1"/>
</dbReference>
<dbReference type="Gene3D" id="3.30.310.20">
    <property type="entry name" value="DNA-3-methyladenine glycosylase AlkA, N-terminal domain"/>
    <property type="match status" value="1"/>
</dbReference>
<dbReference type="InterPro" id="IPR037046">
    <property type="entry name" value="AlkA_N_sf"/>
</dbReference>
<dbReference type="PANTHER" id="PTHR43003:SF13">
    <property type="entry name" value="DNA-3-METHYLADENINE GLYCOSYLASE 2"/>
    <property type="match status" value="1"/>
</dbReference>
<evidence type="ECO:0000256" key="4">
    <source>
        <dbReference type="ARBA" id="ARBA00022603"/>
    </source>
</evidence>
<evidence type="ECO:0000259" key="15">
    <source>
        <dbReference type="PROSITE" id="PS01124"/>
    </source>
</evidence>
<evidence type="ECO:0000256" key="1">
    <source>
        <dbReference type="ARBA" id="ARBA00000086"/>
    </source>
</evidence>
<evidence type="ECO:0000256" key="2">
    <source>
        <dbReference type="ARBA" id="ARBA00001947"/>
    </source>
</evidence>
<accession>A0A2I2L0Z8</accession>
<dbReference type="GO" id="GO:0032259">
    <property type="term" value="P:methylation"/>
    <property type="evidence" value="ECO:0007669"/>
    <property type="project" value="UniProtKB-KW"/>
</dbReference>
<dbReference type="InterPro" id="IPR009057">
    <property type="entry name" value="Homeodomain-like_sf"/>
</dbReference>
<keyword evidence="6" id="KW-0479">Metal-binding</keyword>
<dbReference type="GO" id="GO:0043916">
    <property type="term" value="F:DNA-7-methylguanine glycosylase activity"/>
    <property type="evidence" value="ECO:0007669"/>
    <property type="project" value="TreeGrafter"/>
</dbReference>
<sequence length="536" mass="56897">MTTEQGRFDAVASRDARFDGTFYFAVTTTGIYCRPSCPAVRPRPEHIRFFPTAAAAHRAGFRACRRCRPDTVPGCAQWNVRADVVGRAMRLIGDGVVDREGVGGLAARLGYSSRQLHRHLTAEVGAGPLALARAQRAHAARLLLQTSELSATDVAFAAGFASVRQFNDTIRMVYAATPRELRDTRAVPREGRQPDHGEGPERTGLVVRLGYRPPLAIGDLFDHLDRRALAGAEEIVGEPGRRRYRRTLRLARGHAIAEVDESSVDAGGGDAGGGGANGTANGTLRCRLVLSDPRDLTAAVARVRRLFDLDADPHAVAERLRAVPALAPLVAARPGLRTPGAVDPHELAVRAVLGQQVSLAAARRLGAALVAAHGEPLAAADGGLTHLFPEVAVLADADLSALGMPGARRDTLRRLSVALADGRVTLDVGVDRDTADRALRAVRGIGPWTAAYVRMRALGDPDVLPVGDAALRVAARGRGIDLRDTSGWSPWRSYGTQHLWTGGAGGRGPRVVAAYPDSTRDGDPVPGHGTGEETVR</sequence>
<evidence type="ECO:0000256" key="6">
    <source>
        <dbReference type="ARBA" id="ARBA00022723"/>
    </source>
</evidence>
<evidence type="ECO:0000256" key="11">
    <source>
        <dbReference type="ARBA" id="ARBA00023159"/>
    </source>
</evidence>
<dbReference type="GO" id="GO:0005737">
    <property type="term" value="C:cytoplasm"/>
    <property type="evidence" value="ECO:0007669"/>
    <property type="project" value="TreeGrafter"/>
</dbReference>
<keyword evidence="13" id="KW-0234">DNA repair</keyword>
<dbReference type="GO" id="GO:0043565">
    <property type="term" value="F:sequence-specific DNA binding"/>
    <property type="evidence" value="ECO:0007669"/>
    <property type="project" value="InterPro"/>
</dbReference>
<evidence type="ECO:0000313" key="16">
    <source>
        <dbReference type="EMBL" id="SNQ51579.1"/>
    </source>
</evidence>
<evidence type="ECO:0000256" key="7">
    <source>
        <dbReference type="ARBA" id="ARBA00022763"/>
    </source>
</evidence>
<keyword evidence="10" id="KW-0238">DNA-binding</keyword>
<organism evidence="16 17">
    <name type="scientific">Frankia canadensis</name>
    <dbReference type="NCBI Taxonomy" id="1836972"/>
    <lineage>
        <taxon>Bacteria</taxon>
        <taxon>Bacillati</taxon>
        <taxon>Actinomycetota</taxon>
        <taxon>Actinomycetes</taxon>
        <taxon>Frankiales</taxon>
        <taxon>Frankiaceae</taxon>
        <taxon>Frankia</taxon>
    </lineage>
</organism>
<dbReference type="Pfam" id="PF12833">
    <property type="entry name" value="HTH_18"/>
    <property type="match status" value="1"/>
</dbReference>
<dbReference type="GO" id="GO:0008725">
    <property type="term" value="F:DNA-3-methyladenine glycosylase activity"/>
    <property type="evidence" value="ECO:0007669"/>
    <property type="project" value="TreeGrafter"/>
</dbReference>
<keyword evidence="12" id="KW-0804">Transcription</keyword>
<dbReference type="OrthoDB" id="9811249at2"/>
<name>A0A2I2L0Z8_9ACTN</name>
<dbReference type="GO" id="GO:0032131">
    <property type="term" value="F:alkylated DNA binding"/>
    <property type="evidence" value="ECO:0007669"/>
    <property type="project" value="TreeGrafter"/>
</dbReference>
<dbReference type="InterPro" id="IPR003265">
    <property type="entry name" value="HhH-GPD_domain"/>
</dbReference>
<dbReference type="SMART" id="SM00342">
    <property type="entry name" value="HTH_ARAC"/>
    <property type="match status" value="1"/>
</dbReference>
<comment type="cofactor">
    <cofactor evidence="2">
        <name>Zn(2+)</name>
        <dbReference type="ChEBI" id="CHEBI:29105"/>
    </cofactor>
</comment>
<dbReference type="InterPro" id="IPR035451">
    <property type="entry name" value="Ada-like_dom_sf"/>
</dbReference>
<dbReference type="GO" id="GO:0008270">
    <property type="term" value="F:zinc ion binding"/>
    <property type="evidence" value="ECO:0007669"/>
    <property type="project" value="InterPro"/>
</dbReference>
<reference evidence="16 17" key="1">
    <citation type="submission" date="2017-06" db="EMBL/GenBank/DDBJ databases">
        <authorList>
            <person name="Kim H.J."/>
            <person name="Triplett B.A."/>
        </authorList>
    </citation>
    <scope>NUCLEOTIDE SEQUENCE [LARGE SCALE GENOMIC DNA]</scope>
    <source>
        <strain evidence="16">FRACA_ARgP5</strain>
    </source>
</reference>
<keyword evidence="7" id="KW-0227">DNA damage</keyword>
<dbReference type="InterPro" id="IPR051912">
    <property type="entry name" value="Alkylbase_DNA_Glycosylase/TA"/>
</dbReference>
<dbReference type="Proteomes" id="UP000234331">
    <property type="component" value="Unassembled WGS sequence"/>
</dbReference>
<gene>
    <name evidence="16" type="primary">alkA</name>
    <name evidence="16" type="ORF">FRACA_750014</name>
</gene>
<dbReference type="Gene3D" id="1.10.10.60">
    <property type="entry name" value="Homeodomain-like"/>
    <property type="match status" value="1"/>
</dbReference>
<evidence type="ECO:0000256" key="14">
    <source>
        <dbReference type="SAM" id="MobiDB-lite"/>
    </source>
</evidence>
<dbReference type="SMART" id="SM00478">
    <property type="entry name" value="ENDO3c"/>
    <property type="match status" value="1"/>
</dbReference>
<dbReference type="InterPro" id="IPR018060">
    <property type="entry name" value="HTH_AraC"/>
</dbReference>
<dbReference type="SUPFAM" id="SSF48150">
    <property type="entry name" value="DNA-glycosylase"/>
    <property type="match status" value="1"/>
</dbReference>
<keyword evidence="4" id="KW-0489">Methyltransferase</keyword>
<dbReference type="GO" id="GO:0032993">
    <property type="term" value="C:protein-DNA complex"/>
    <property type="evidence" value="ECO:0007669"/>
    <property type="project" value="TreeGrafter"/>
</dbReference>
<dbReference type="GO" id="GO:0003700">
    <property type="term" value="F:DNA-binding transcription factor activity"/>
    <property type="evidence" value="ECO:0007669"/>
    <property type="project" value="InterPro"/>
</dbReference>
<keyword evidence="17" id="KW-1185">Reference proteome</keyword>
<keyword evidence="5" id="KW-0808">Transferase</keyword>
<dbReference type="AlphaFoldDB" id="A0A2I2L0Z8"/>
<evidence type="ECO:0000256" key="8">
    <source>
        <dbReference type="ARBA" id="ARBA00022833"/>
    </source>
</evidence>
<dbReference type="EC" id="3.2.2.21" evidence="3"/>
<dbReference type="GO" id="GO:0008168">
    <property type="term" value="F:methyltransferase activity"/>
    <property type="evidence" value="ECO:0007669"/>
    <property type="project" value="UniProtKB-KW"/>
</dbReference>
<dbReference type="EMBL" id="FZMO01000542">
    <property type="protein sequence ID" value="SNQ51579.1"/>
    <property type="molecule type" value="Genomic_DNA"/>
</dbReference>
<evidence type="ECO:0000256" key="12">
    <source>
        <dbReference type="ARBA" id="ARBA00023163"/>
    </source>
</evidence>
<comment type="catalytic activity">
    <reaction evidence="1">
        <text>Hydrolysis of alkylated DNA, releasing 3-methyladenine, 3-methylguanine, 7-methylguanine and 7-methyladenine.</text>
        <dbReference type="EC" id="3.2.2.21"/>
    </reaction>
</comment>
<proteinExistence type="predicted"/>
<dbReference type="Pfam" id="PF06029">
    <property type="entry name" value="AlkA_N"/>
    <property type="match status" value="1"/>
</dbReference>
<evidence type="ECO:0000256" key="13">
    <source>
        <dbReference type="ARBA" id="ARBA00023204"/>
    </source>
</evidence>
<dbReference type="SMART" id="SM01009">
    <property type="entry name" value="AlkA_N"/>
    <property type="match status" value="1"/>
</dbReference>
<evidence type="ECO:0000313" key="17">
    <source>
        <dbReference type="Proteomes" id="UP000234331"/>
    </source>
</evidence>
<dbReference type="InterPro" id="IPR011257">
    <property type="entry name" value="DNA_glycosylase"/>
</dbReference>
<evidence type="ECO:0000256" key="5">
    <source>
        <dbReference type="ARBA" id="ARBA00022679"/>
    </source>
</evidence>
<evidence type="ECO:0000256" key="9">
    <source>
        <dbReference type="ARBA" id="ARBA00023015"/>
    </source>
</evidence>
<dbReference type="Gene3D" id="1.10.340.30">
    <property type="entry name" value="Hypothetical protein, domain 2"/>
    <property type="match status" value="1"/>
</dbReference>
<dbReference type="PROSITE" id="PS01124">
    <property type="entry name" value="HTH_ARAC_FAMILY_2"/>
    <property type="match status" value="1"/>
</dbReference>
<dbReference type="InterPro" id="IPR010316">
    <property type="entry name" value="AlkA_N"/>
</dbReference>
<keyword evidence="11" id="KW-0010">Activator</keyword>
<keyword evidence="8" id="KW-0862">Zinc</keyword>
<dbReference type="PANTHER" id="PTHR43003">
    <property type="entry name" value="DNA-3-METHYLADENINE GLYCOSYLASE"/>
    <property type="match status" value="1"/>
</dbReference>